<dbReference type="RefSeq" id="WP_304987205.1">
    <property type="nucleotide sequence ID" value="NZ_BAAACR010000005.1"/>
</dbReference>
<organism evidence="1 2">
    <name type="scientific">Selenomonas dianae</name>
    <dbReference type="NCBI Taxonomy" id="135079"/>
    <lineage>
        <taxon>Bacteria</taxon>
        <taxon>Bacillati</taxon>
        <taxon>Bacillota</taxon>
        <taxon>Negativicutes</taxon>
        <taxon>Selenomonadales</taxon>
        <taxon>Selenomonadaceae</taxon>
        <taxon>Selenomonas</taxon>
    </lineage>
</organism>
<keyword evidence="2" id="KW-1185">Reference proteome</keyword>
<reference evidence="1 2" key="1">
    <citation type="journal article" date="2019" name="Int. J. Syst. Evol. Microbiol.">
        <title>The Global Catalogue of Microorganisms (GCM) 10K type strain sequencing project: providing services to taxonomists for standard genome sequencing and annotation.</title>
        <authorList>
            <consortium name="The Broad Institute Genomics Platform"/>
            <consortium name="The Broad Institute Genome Sequencing Center for Infectious Disease"/>
            <person name="Wu L."/>
            <person name="Ma J."/>
        </authorList>
    </citation>
    <scope>NUCLEOTIDE SEQUENCE [LARGE SCALE GENOMIC DNA]</scope>
    <source>
        <strain evidence="1 2">JCM 8542</strain>
    </source>
</reference>
<sequence>MQVNSNAIHVNPDRPEFIGGEVITQDQAVDMFGHDFGFPNTYAEHEIPSDDEIAKMIEEQAQQWAPEVKETH</sequence>
<name>A0ABN0SZT8_9FIRM</name>
<evidence type="ECO:0000313" key="2">
    <source>
        <dbReference type="Proteomes" id="UP001500399"/>
    </source>
</evidence>
<dbReference type="Proteomes" id="UP001500399">
    <property type="component" value="Unassembled WGS sequence"/>
</dbReference>
<accession>A0ABN0SZT8</accession>
<proteinExistence type="predicted"/>
<protein>
    <submittedName>
        <fullName evidence="1">Uncharacterized protein</fullName>
    </submittedName>
</protein>
<comment type="caution">
    <text evidence="1">The sequence shown here is derived from an EMBL/GenBank/DDBJ whole genome shotgun (WGS) entry which is preliminary data.</text>
</comment>
<gene>
    <name evidence="1" type="ORF">GCM10008919_08810</name>
</gene>
<dbReference type="EMBL" id="BAAACR010000005">
    <property type="protein sequence ID" value="GAA0207802.1"/>
    <property type="molecule type" value="Genomic_DNA"/>
</dbReference>
<evidence type="ECO:0000313" key="1">
    <source>
        <dbReference type="EMBL" id="GAA0207802.1"/>
    </source>
</evidence>